<feature type="domain" description="C2H2-type" evidence="10">
    <location>
        <begin position="421"/>
        <end position="448"/>
    </location>
</feature>
<evidence type="ECO:0000256" key="5">
    <source>
        <dbReference type="ARBA" id="ARBA00022771"/>
    </source>
</evidence>
<dbReference type="InterPro" id="IPR013087">
    <property type="entry name" value="Znf_C2H2_type"/>
</dbReference>
<evidence type="ECO:0000259" key="10">
    <source>
        <dbReference type="PROSITE" id="PS50157"/>
    </source>
</evidence>
<keyword evidence="12" id="KW-1185">Reference proteome</keyword>
<accession>A0AAV1LBN3</accession>
<keyword evidence="4" id="KW-0677">Repeat</keyword>
<dbReference type="GO" id="GO:0010468">
    <property type="term" value="P:regulation of gene expression"/>
    <property type="evidence" value="ECO:0007669"/>
    <property type="project" value="UniProtKB-ARBA"/>
</dbReference>
<feature type="domain" description="C2H2-type" evidence="10">
    <location>
        <begin position="232"/>
        <end position="260"/>
    </location>
</feature>
<dbReference type="InterPro" id="IPR056438">
    <property type="entry name" value="Znf-C2H2_CTCF"/>
</dbReference>
<feature type="domain" description="C2H2-type" evidence="10">
    <location>
        <begin position="336"/>
        <end position="363"/>
    </location>
</feature>
<keyword evidence="6" id="KW-0862">Zinc</keyword>
<comment type="similarity">
    <text evidence="2">Belongs to the hunchback C2H2-type zinc-finger protein family.</text>
</comment>
<evidence type="ECO:0000256" key="1">
    <source>
        <dbReference type="ARBA" id="ARBA00004123"/>
    </source>
</evidence>
<evidence type="ECO:0000313" key="12">
    <source>
        <dbReference type="Proteomes" id="UP001314205"/>
    </source>
</evidence>
<feature type="domain" description="C2H2-type" evidence="10">
    <location>
        <begin position="392"/>
        <end position="420"/>
    </location>
</feature>
<evidence type="ECO:0000256" key="7">
    <source>
        <dbReference type="ARBA" id="ARBA00023125"/>
    </source>
</evidence>
<dbReference type="FunFam" id="3.30.160.60:FF:000875">
    <property type="entry name" value="zinc finger protein 236 isoform X7"/>
    <property type="match status" value="1"/>
</dbReference>
<dbReference type="FunFam" id="3.30.160.60:FF:000446">
    <property type="entry name" value="Zinc finger protein"/>
    <property type="match status" value="2"/>
</dbReference>
<evidence type="ECO:0000313" key="11">
    <source>
        <dbReference type="EMBL" id="CAK1591769.1"/>
    </source>
</evidence>
<keyword evidence="5 9" id="KW-0863">Zinc-finger</keyword>
<keyword evidence="7" id="KW-0238">DNA-binding</keyword>
<evidence type="ECO:0000256" key="8">
    <source>
        <dbReference type="ARBA" id="ARBA00023242"/>
    </source>
</evidence>
<comment type="subcellular location">
    <subcellularLocation>
        <location evidence="1">Nucleus</location>
    </subcellularLocation>
</comment>
<dbReference type="PANTHER" id="PTHR24379:SF121">
    <property type="entry name" value="C2H2-TYPE DOMAIN-CONTAINING PROTEIN"/>
    <property type="match status" value="1"/>
</dbReference>
<evidence type="ECO:0000256" key="2">
    <source>
        <dbReference type="ARBA" id="ARBA00007746"/>
    </source>
</evidence>
<feature type="domain" description="C2H2-type" evidence="10">
    <location>
        <begin position="449"/>
        <end position="476"/>
    </location>
</feature>
<dbReference type="FunFam" id="3.30.160.60:FF:000614">
    <property type="entry name" value="Zinc finger protein 142"/>
    <property type="match status" value="1"/>
</dbReference>
<dbReference type="Pfam" id="PF23611">
    <property type="entry name" value="zf-C2H2_16"/>
    <property type="match status" value="1"/>
</dbReference>
<proteinExistence type="inferred from homology"/>
<keyword evidence="8" id="KW-0539">Nucleus</keyword>
<organism evidence="11 12">
    <name type="scientific">Parnassius mnemosyne</name>
    <name type="common">clouded apollo</name>
    <dbReference type="NCBI Taxonomy" id="213953"/>
    <lineage>
        <taxon>Eukaryota</taxon>
        <taxon>Metazoa</taxon>
        <taxon>Ecdysozoa</taxon>
        <taxon>Arthropoda</taxon>
        <taxon>Hexapoda</taxon>
        <taxon>Insecta</taxon>
        <taxon>Pterygota</taxon>
        <taxon>Neoptera</taxon>
        <taxon>Endopterygota</taxon>
        <taxon>Lepidoptera</taxon>
        <taxon>Glossata</taxon>
        <taxon>Ditrysia</taxon>
        <taxon>Papilionoidea</taxon>
        <taxon>Papilionidae</taxon>
        <taxon>Parnassiinae</taxon>
        <taxon>Parnassini</taxon>
        <taxon>Parnassius</taxon>
        <taxon>Driopa</taxon>
    </lineage>
</organism>
<dbReference type="EMBL" id="CAVLGL010000087">
    <property type="protein sequence ID" value="CAK1591769.1"/>
    <property type="molecule type" value="Genomic_DNA"/>
</dbReference>
<evidence type="ECO:0000256" key="4">
    <source>
        <dbReference type="ARBA" id="ARBA00022737"/>
    </source>
</evidence>
<feature type="domain" description="C2H2-type" evidence="10">
    <location>
        <begin position="308"/>
        <end position="335"/>
    </location>
</feature>
<dbReference type="FunFam" id="3.30.160.60:FF:000624">
    <property type="entry name" value="zinc finger protein 697"/>
    <property type="match status" value="1"/>
</dbReference>
<feature type="domain" description="C2H2-type" evidence="10">
    <location>
        <begin position="364"/>
        <end position="391"/>
    </location>
</feature>
<dbReference type="Pfam" id="PF00096">
    <property type="entry name" value="zf-C2H2"/>
    <property type="match status" value="5"/>
</dbReference>
<evidence type="ECO:0000256" key="6">
    <source>
        <dbReference type="ARBA" id="ARBA00022833"/>
    </source>
</evidence>
<dbReference type="GO" id="GO:0008270">
    <property type="term" value="F:zinc ion binding"/>
    <property type="evidence" value="ECO:0007669"/>
    <property type="project" value="UniProtKB-KW"/>
</dbReference>
<dbReference type="PROSITE" id="PS00028">
    <property type="entry name" value="ZINC_FINGER_C2H2_1"/>
    <property type="match status" value="10"/>
</dbReference>
<keyword evidence="3" id="KW-0479">Metal-binding</keyword>
<dbReference type="GO" id="GO:0003677">
    <property type="term" value="F:DNA binding"/>
    <property type="evidence" value="ECO:0007669"/>
    <property type="project" value="UniProtKB-KW"/>
</dbReference>
<dbReference type="Gene3D" id="3.30.160.60">
    <property type="entry name" value="Classic Zinc Finger"/>
    <property type="match status" value="9"/>
</dbReference>
<comment type="caution">
    <text evidence="11">The sequence shown here is derived from an EMBL/GenBank/DDBJ whole genome shotgun (WGS) entry which is preliminary data.</text>
</comment>
<reference evidence="11 12" key="1">
    <citation type="submission" date="2023-11" db="EMBL/GenBank/DDBJ databases">
        <authorList>
            <person name="Hedman E."/>
            <person name="Englund M."/>
            <person name="Stromberg M."/>
            <person name="Nyberg Akerstrom W."/>
            <person name="Nylinder S."/>
            <person name="Jareborg N."/>
            <person name="Kallberg Y."/>
            <person name="Kronander E."/>
        </authorList>
    </citation>
    <scope>NUCLEOTIDE SEQUENCE [LARGE SCALE GENOMIC DNA]</scope>
</reference>
<dbReference type="AlphaFoldDB" id="A0AAV1LBN3"/>
<gene>
    <name evidence="11" type="ORF">PARMNEM_LOCUS11932</name>
</gene>
<dbReference type="SUPFAM" id="SSF57667">
    <property type="entry name" value="beta-beta-alpha zinc fingers"/>
    <property type="match status" value="6"/>
</dbReference>
<feature type="domain" description="C2H2-type" evidence="10">
    <location>
        <begin position="506"/>
        <end position="533"/>
    </location>
</feature>
<sequence>MAFGEICRICLSVSVRMFVLKKIGLQNLYKTLTNTFLIPKPYEARDEMQFTPICHIDIWPVECDIENDCKDEIFCLDSVKVQEENFEYENFKFEENGNYETETVEKQEDLEIDAFEDRNTVSEDDLPLIAFGSKSNEQFVTANFKKKPRNNFRENEDIEPSEKKIKSNSTDSNINLVCKENLNFEGPSSNSNQQINIKGKHPAKIMKKKILKQKTVNILTKETSGALSKYIVECDDCSKTFSTKDVLTAHKSYIHKTQKNSDELRTQVEQTPVPQLTDMFNCGICEFKTFQKRCILAHLNAHVAEQVYCCNNCDYKCTNKRNLVYHMKVHTGEKPFSCNTCEYKCIKKSSLQTHMKIHTGEKPFACRICEYKCIRKTDLRTHIKIHTGDKSYSCNICEYKCITKGNLQYHVIKKHTGEKPFSCHICEYRFITKSHLQTHIKIHTGEKPFSCHICKYKCIRKTDLRTHIKIHTREKSYVCNICEYKCITKGNLQYHIIKKHSRGKTYLCHICERRCITNSDLQRHMKIHTGEKPYLCHICEYRCIIKSNLQRHMKIHTG</sequence>
<dbReference type="PROSITE" id="PS50157">
    <property type="entry name" value="ZINC_FINGER_C2H2_2"/>
    <property type="match status" value="9"/>
</dbReference>
<feature type="domain" description="C2H2-type" evidence="10">
    <location>
        <begin position="534"/>
        <end position="558"/>
    </location>
</feature>
<dbReference type="InterPro" id="IPR036236">
    <property type="entry name" value="Znf_C2H2_sf"/>
</dbReference>
<dbReference type="Proteomes" id="UP001314205">
    <property type="component" value="Unassembled WGS sequence"/>
</dbReference>
<dbReference type="GO" id="GO:0005634">
    <property type="term" value="C:nucleus"/>
    <property type="evidence" value="ECO:0007669"/>
    <property type="project" value="UniProtKB-SubCell"/>
</dbReference>
<dbReference type="PANTHER" id="PTHR24379">
    <property type="entry name" value="KRAB AND ZINC FINGER DOMAIN-CONTAINING"/>
    <property type="match status" value="1"/>
</dbReference>
<evidence type="ECO:0000256" key="9">
    <source>
        <dbReference type="PROSITE-ProRule" id="PRU00042"/>
    </source>
</evidence>
<protein>
    <recommendedName>
        <fullName evidence="10">C2H2-type domain-containing protein</fullName>
    </recommendedName>
</protein>
<dbReference type="SMART" id="SM00355">
    <property type="entry name" value="ZnF_C2H2"/>
    <property type="match status" value="11"/>
</dbReference>
<evidence type="ECO:0000256" key="3">
    <source>
        <dbReference type="ARBA" id="ARBA00022723"/>
    </source>
</evidence>
<dbReference type="FunFam" id="3.30.160.60:FF:000417">
    <property type="entry name" value="Zinc finger protein"/>
    <property type="match status" value="1"/>
</dbReference>
<name>A0AAV1LBN3_9NEOP</name>